<reference evidence="3 4" key="1">
    <citation type="submission" date="2020-03" db="EMBL/GenBank/DDBJ databases">
        <title>Leucobacter sp. nov., isolated from beetles.</title>
        <authorList>
            <person name="Hyun D.-W."/>
            <person name="Bae J.-W."/>
        </authorList>
    </citation>
    <scope>NUCLEOTIDE SEQUENCE [LARGE SCALE GENOMIC DNA]</scope>
    <source>
        <strain evidence="3 4">HDW9C</strain>
    </source>
</reference>
<organism evidence="3 4">
    <name type="scientific">Leucobacter viscericola</name>
    <dbReference type="NCBI Taxonomy" id="2714935"/>
    <lineage>
        <taxon>Bacteria</taxon>
        <taxon>Bacillati</taxon>
        <taxon>Actinomycetota</taxon>
        <taxon>Actinomycetes</taxon>
        <taxon>Micrococcales</taxon>
        <taxon>Microbacteriaceae</taxon>
        <taxon>Leucobacter</taxon>
    </lineage>
</organism>
<feature type="transmembrane region" description="Helical" evidence="1">
    <location>
        <begin position="302"/>
        <end position="321"/>
    </location>
</feature>
<sequence>MLWVALGLLVLAIAGGVLWGLRGRGPKEEVPQSPALLSRSERVRSLPGYQHAVRRRRIMLSALAGIGALALAFGGVVAARPMSTHLIQPENANRDIVLCLDVSGSMSEVVTEVIDVFEKLLPDLKGERIGLTIFNSSPVQVFPLTDDYDFIERELGRMKKSFDYTDEYPEHWAGTLTGAGASLIGDGLTSCVMGFDHEGEERSRTVILATDNELQGAPTVTLVQAAAFAKKQGVRVYAINPADGVSKKESEELSKAMVETGGRSYALRESMTVPDIIAKVQQQEATLLKGSQQLVETDSPDLWIGIFAVLGLTWILVAWRIRL</sequence>
<feature type="transmembrane region" description="Helical" evidence="1">
    <location>
        <begin position="58"/>
        <end position="79"/>
    </location>
</feature>
<dbReference type="PROSITE" id="PS50234">
    <property type="entry name" value="VWFA"/>
    <property type="match status" value="1"/>
</dbReference>
<accession>A0A6G7XJL9</accession>
<proteinExistence type="predicted"/>
<name>A0A6G7XJL9_9MICO</name>
<keyword evidence="1" id="KW-0472">Membrane</keyword>
<dbReference type="EMBL" id="CP049863">
    <property type="protein sequence ID" value="QIK64765.1"/>
    <property type="molecule type" value="Genomic_DNA"/>
</dbReference>
<keyword evidence="1" id="KW-0812">Transmembrane</keyword>
<evidence type="ECO:0000313" key="3">
    <source>
        <dbReference type="EMBL" id="QIK64765.1"/>
    </source>
</evidence>
<feature type="domain" description="VWFA" evidence="2">
    <location>
        <begin position="95"/>
        <end position="280"/>
    </location>
</feature>
<evidence type="ECO:0000256" key="1">
    <source>
        <dbReference type="SAM" id="Phobius"/>
    </source>
</evidence>
<keyword evidence="4" id="KW-1185">Reference proteome</keyword>
<dbReference type="InterPro" id="IPR036465">
    <property type="entry name" value="vWFA_dom_sf"/>
</dbReference>
<dbReference type="AlphaFoldDB" id="A0A6G7XJL9"/>
<dbReference type="KEGG" id="lvi:G7068_07690"/>
<gene>
    <name evidence="3" type="ORF">G7068_07690</name>
</gene>
<dbReference type="Proteomes" id="UP000502677">
    <property type="component" value="Chromosome"/>
</dbReference>
<keyword evidence="1" id="KW-1133">Transmembrane helix</keyword>
<evidence type="ECO:0000259" key="2">
    <source>
        <dbReference type="PROSITE" id="PS50234"/>
    </source>
</evidence>
<protein>
    <submittedName>
        <fullName evidence="3">VWA domain-containing protein</fullName>
    </submittedName>
</protein>
<evidence type="ECO:0000313" key="4">
    <source>
        <dbReference type="Proteomes" id="UP000502677"/>
    </source>
</evidence>
<dbReference type="SMART" id="SM00327">
    <property type="entry name" value="VWA"/>
    <property type="match status" value="1"/>
</dbReference>
<dbReference type="Gene3D" id="3.40.50.410">
    <property type="entry name" value="von Willebrand factor, type A domain"/>
    <property type="match status" value="1"/>
</dbReference>
<dbReference type="SUPFAM" id="SSF53300">
    <property type="entry name" value="vWA-like"/>
    <property type="match status" value="1"/>
</dbReference>
<dbReference type="Pfam" id="PF13519">
    <property type="entry name" value="VWA_2"/>
    <property type="match status" value="1"/>
</dbReference>
<dbReference type="InterPro" id="IPR002035">
    <property type="entry name" value="VWF_A"/>
</dbReference>